<dbReference type="SMART" id="SM00448">
    <property type="entry name" value="REC"/>
    <property type="match status" value="1"/>
</dbReference>
<keyword evidence="1" id="KW-0597">Phosphoprotein</keyword>
<evidence type="ECO:0000259" key="2">
    <source>
        <dbReference type="PROSITE" id="PS50110"/>
    </source>
</evidence>
<reference evidence="4 5" key="1">
    <citation type="submission" date="2018-01" db="EMBL/GenBank/DDBJ databases">
        <title>Genome sequence of Iodobacter sp. strain PCH194 isolated from Indian Trans-Himalaya.</title>
        <authorList>
            <person name="Kumar V."/>
            <person name="Thakur V."/>
            <person name="Kumar S."/>
            <person name="Singh D."/>
        </authorList>
    </citation>
    <scope>NUCLEOTIDE SEQUENCE [LARGE SCALE GENOMIC DNA]</scope>
    <source>
        <strain evidence="4 5">PCH194</strain>
    </source>
</reference>
<keyword evidence="5" id="KW-1185">Reference proteome</keyword>
<name>A0A7G3GEV6_9NEIS</name>
<dbReference type="InterPro" id="IPR050706">
    <property type="entry name" value="Cyclic-di-GMP_PDE-like"/>
</dbReference>
<feature type="domain" description="Response regulatory" evidence="2">
    <location>
        <begin position="6"/>
        <end position="127"/>
    </location>
</feature>
<dbReference type="PROSITE" id="PS50883">
    <property type="entry name" value="EAL"/>
    <property type="match status" value="1"/>
</dbReference>
<dbReference type="PANTHER" id="PTHR33121:SF79">
    <property type="entry name" value="CYCLIC DI-GMP PHOSPHODIESTERASE PDED-RELATED"/>
    <property type="match status" value="1"/>
</dbReference>
<dbReference type="InterPro" id="IPR001633">
    <property type="entry name" value="EAL_dom"/>
</dbReference>
<dbReference type="EMBL" id="CP025781">
    <property type="protein sequence ID" value="QBC45473.1"/>
    <property type="molecule type" value="Genomic_DNA"/>
</dbReference>
<protein>
    <submittedName>
        <fullName evidence="4">Diguanylate cyclase</fullName>
    </submittedName>
</protein>
<dbReference type="GO" id="GO:0000160">
    <property type="term" value="P:phosphorelay signal transduction system"/>
    <property type="evidence" value="ECO:0007669"/>
    <property type="project" value="InterPro"/>
</dbReference>
<evidence type="ECO:0000313" key="4">
    <source>
        <dbReference type="EMBL" id="QBC45473.1"/>
    </source>
</evidence>
<dbReference type="Pfam" id="PF00072">
    <property type="entry name" value="Response_reg"/>
    <property type="match status" value="1"/>
</dbReference>
<accession>A0A7G3GEV6</accession>
<evidence type="ECO:0000313" key="5">
    <source>
        <dbReference type="Proteomes" id="UP000515917"/>
    </source>
</evidence>
<dbReference type="Gene3D" id="3.20.20.450">
    <property type="entry name" value="EAL domain"/>
    <property type="match status" value="1"/>
</dbReference>
<dbReference type="PANTHER" id="PTHR33121">
    <property type="entry name" value="CYCLIC DI-GMP PHOSPHODIESTERASE PDEF"/>
    <property type="match status" value="1"/>
</dbReference>
<dbReference type="InterPro" id="IPR011006">
    <property type="entry name" value="CheY-like_superfamily"/>
</dbReference>
<dbReference type="Pfam" id="PF00563">
    <property type="entry name" value="EAL"/>
    <property type="match status" value="1"/>
</dbReference>
<feature type="modified residue" description="4-aspartylphosphate" evidence="1">
    <location>
        <position position="57"/>
    </location>
</feature>
<dbReference type="KEGG" id="ifl:C1H71_19360"/>
<dbReference type="RefSeq" id="WP_130107978.1">
    <property type="nucleotide sequence ID" value="NZ_CP025781.1"/>
</dbReference>
<dbReference type="GO" id="GO:0071111">
    <property type="term" value="F:cyclic-guanylate-specific phosphodiesterase activity"/>
    <property type="evidence" value="ECO:0007669"/>
    <property type="project" value="InterPro"/>
</dbReference>
<dbReference type="Gene3D" id="3.40.50.2300">
    <property type="match status" value="1"/>
</dbReference>
<organism evidence="4 5">
    <name type="scientific">Iodobacter fluviatilis</name>
    <dbReference type="NCBI Taxonomy" id="537"/>
    <lineage>
        <taxon>Bacteria</taxon>
        <taxon>Pseudomonadati</taxon>
        <taxon>Pseudomonadota</taxon>
        <taxon>Betaproteobacteria</taxon>
        <taxon>Neisseriales</taxon>
        <taxon>Chitinibacteraceae</taxon>
        <taxon>Iodobacter</taxon>
    </lineage>
</organism>
<gene>
    <name evidence="4" type="ORF">C1H71_19360</name>
</gene>
<dbReference type="SMART" id="SM00052">
    <property type="entry name" value="EAL"/>
    <property type="match status" value="1"/>
</dbReference>
<dbReference type="InterPro" id="IPR001789">
    <property type="entry name" value="Sig_transdc_resp-reg_receiver"/>
</dbReference>
<dbReference type="Proteomes" id="UP000515917">
    <property type="component" value="Chromosome"/>
</dbReference>
<dbReference type="SUPFAM" id="SSF141868">
    <property type="entry name" value="EAL domain-like"/>
    <property type="match status" value="1"/>
</dbReference>
<feature type="domain" description="EAL" evidence="3">
    <location>
        <begin position="140"/>
        <end position="393"/>
    </location>
</feature>
<evidence type="ECO:0000256" key="1">
    <source>
        <dbReference type="PROSITE-ProRule" id="PRU00169"/>
    </source>
</evidence>
<dbReference type="PROSITE" id="PS50110">
    <property type="entry name" value="RESPONSE_REGULATORY"/>
    <property type="match status" value="1"/>
</dbReference>
<proteinExistence type="predicted"/>
<dbReference type="AlphaFoldDB" id="A0A7G3GEV6"/>
<dbReference type="InterPro" id="IPR035919">
    <property type="entry name" value="EAL_sf"/>
</dbReference>
<sequence>MSQSLNVFIVEDSLVQRMHAVAICEDIGLTVIGEASDGGEALLLLQTMDLPDIMLIDLEMPGMDGIQLIQELAHQSIPVSVIVSSAKEDALIASVETMLQAYGLPVLGAIKKPLTKPQLDKALSHFKPITKDQLQIRPELVMAASEITKALIEHQFIAYFQPKISVNTGVIKGVETLMRWQHPEKGLVMPSQFIAIAEEHGLINELTMEILDLALQQCRHWHERGLKITVAVNLSMLSLSDSNFAEQIAQKVAEFNIDPAYIILEITETAVMGDVGDALGTLARLRLKGFGLSIDDYGTGFSSMQQLSRIPFTELKIDRSFVDGAHLKPHLHAILASAIEISKKLNLKSIAEGVEDLDDLIVLQQLGCDVVQGYLTAKPMPGDELLPWLKANNQRLRELCTPTGNSPTE</sequence>
<dbReference type="SUPFAM" id="SSF52172">
    <property type="entry name" value="CheY-like"/>
    <property type="match status" value="1"/>
</dbReference>
<evidence type="ECO:0000259" key="3">
    <source>
        <dbReference type="PROSITE" id="PS50883"/>
    </source>
</evidence>
<dbReference type="CDD" id="cd01948">
    <property type="entry name" value="EAL"/>
    <property type="match status" value="1"/>
</dbReference>